<evidence type="ECO:0000256" key="3">
    <source>
        <dbReference type="ARBA" id="ARBA00022898"/>
    </source>
</evidence>
<evidence type="ECO:0000313" key="7">
    <source>
        <dbReference type="EMBL" id="HGK54024.1"/>
    </source>
</evidence>
<dbReference type="InterPro" id="IPR011166">
    <property type="entry name" value="Beta-eliminating_lyase"/>
</dbReference>
<feature type="modified residue" description="N6-(pyridoxal phosphate)lysine" evidence="5">
    <location>
        <position position="267"/>
    </location>
</feature>
<dbReference type="NCBIfam" id="NF009709">
    <property type="entry name" value="PRK13238.1"/>
    <property type="match status" value="1"/>
</dbReference>
<dbReference type="InterPro" id="IPR015424">
    <property type="entry name" value="PyrdxlP-dep_Trfase"/>
</dbReference>
<dbReference type="GO" id="GO:0009034">
    <property type="term" value="F:tryptophanase activity"/>
    <property type="evidence" value="ECO:0007669"/>
    <property type="project" value="UniProtKB-EC"/>
</dbReference>
<feature type="domain" description="Aromatic amino acid beta-eliminating lyase/threonine aldolase" evidence="6">
    <location>
        <begin position="55"/>
        <end position="428"/>
    </location>
</feature>
<dbReference type="InterPro" id="IPR001597">
    <property type="entry name" value="ArAA_b-elim_lyase/Thr_aldolase"/>
</dbReference>
<evidence type="ECO:0000256" key="2">
    <source>
        <dbReference type="ARBA" id="ARBA00009721"/>
    </source>
</evidence>
<accession>A0A7V3ZTT7</accession>
<dbReference type="PANTHER" id="PTHR32325:SF4">
    <property type="entry name" value="TRYPTOPHANASE"/>
    <property type="match status" value="1"/>
</dbReference>
<dbReference type="PANTHER" id="PTHR32325">
    <property type="entry name" value="BETA-ELIMINATING LYASE-LIKE PROTEIN-RELATED"/>
    <property type="match status" value="1"/>
</dbReference>
<comment type="similarity">
    <text evidence="2">Belongs to the beta-eliminating lyase family.</text>
</comment>
<evidence type="ECO:0000256" key="1">
    <source>
        <dbReference type="ARBA" id="ARBA00001933"/>
    </source>
</evidence>
<reference evidence="7" key="1">
    <citation type="journal article" date="2020" name="mSystems">
        <title>Genome- and Community-Level Interaction Insights into Carbon Utilization and Element Cycling Functions of Hydrothermarchaeota in Hydrothermal Sediment.</title>
        <authorList>
            <person name="Zhou Z."/>
            <person name="Liu Y."/>
            <person name="Xu W."/>
            <person name="Pan J."/>
            <person name="Luo Z.H."/>
            <person name="Li M."/>
        </authorList>
    </citation>
    <scope>NUCLEOTIDE SEQUENCE [LARGE SCALE GENOMIC DNA]</scope>
    <source>
        <strain evidence="7">SpSt-695</strain>
    </source>
</reference>
<organism evidence="7">
    <name type="scientific">candidate division WOR-3 bacterium</name>
    <dbReference type="NCBI Taxonomy" id="2052148"/>
    <lineage>
        <taxon>Bacteria</taxon>
        <taxon>Bacteria division WOR-3</taxon>
    </lineage>
</organism>
<comment type="cofactor">
    <cofactor evidence="1 5">
        <name>pyridoxal 5'-phosphate</name>
        <dbReference type="ChEBI" id="CHEBI:597326"/>
    </cofactor>
</comment>
<dbReference type="InterPro" id="IPR015422">
    <property type="entry name" value="PyrdxlP-dep_Trfase_small"/>
</dbReference>
<dbReference type="Gene3D" id="3.90.1150.10">
    <property type="entry name" value="Aspartate Aminotransferase, domain 1"/>
    <property type="match status" value="1"/>
</dbReference>
<dbReference type="SUPFAM" id="SSF53383">
    <property type="entry name" value="PLP-dependent transferases"/>
    <property type="match status" value="1"/>
</dbReference>
<keyword evidence="4 7" id="KW-0456">Lyase</keyword>
<gene>
    <name evidence="7" type="ORF">ENU72_03255</name>
</gene>
<evidence type="ECO:0000256" key="4">
    <source>
        <dbReference type="ARBA" id="ARBA00023239"/>
    </source>
</evidence>
<name>A0A7V3ZTT7_UNCW3</name>
<dbReference type="AlphaFoldDB" id="A0A7V3ZTT7"/>
<protein>
    <submittedName>
        <fullName evidence="7">Tryptophanase</fullName>
        <ecNumber evidence="7">4.1.99.1</ecNumber>
    </submittedName>
</protein>
<dbReference type="EC" id="4.1.99.1" evidence="7"/>
<evidence type="ECO:0000259" key="6">
    <source>
        <dbReference type="Pfam" id="PF01212"/>
    </source>
</evidence>
<dbReference type="Gene3D" id="3.40.640.10">
    <property type="entry name" value="Type I PLP-dependent aspartate aminotransferase-like (Major domain)"/>
    <property type="match status" value="1"/>
</dbReference>
<dbReference type="InterPro" id="IPR015421">
    <property type="entry name" value="PyrdxlP-dep_Trfase_major"/>
</dbReference>
<dbReference type="Pfam" id="PF01212">
    <property type="entry name" value="Beta_elim_lyase"/>
    <property type="match status" value="1"/>
</dbReference>
<sequence>MMLVKLYDGREIPVEMYKIRMLQKIELKPLSRRLKAIEEAGYNTFLLKTEDIFLDMLTDSGVNAMSDKQFAGFITTDDAYAGSMTFYDLKSTVKEVLGYEYVLPVHQGRAAEHLISKVFIKPGQFVITNYHFTTTKAHIEITGGGTCLELYIDEALNTKSTYPFKGNLDLDKVKNAIKKYGKEKIAYIRMEATTNLLGGQPFSMQNFKEVRKLCDEYGILLVLDGSLISENAYFIKKREKGYENKSVAEILKELCSIPDIFYMSARKNTCVRGGLIATNNETLFKKMEEWLPVYEGFFTYGGMSMREIGAMVVGMREMVDESVAGCAIEQIKYFVEKLDSLGIPVVTPPGGLACHLDAMKFLPHVPQSEYPAGALAAALYIVSGIRSMERGTISMDRDKDGNEVFSDLELTRIALPRRVYTLSHIEYAIDRIKWLYEHRNLIKGLKFVSEPPVLRFFLGRLSPIDEWGKKLAEEFRKDYGEY</sequence>
<comment type="caution">
    <text evidence="7">The sequence shown here is derived from an EMBL/GenBank/DDBJ whole genome shotgun (WGS) entry which is preliminary data.</text>
</comment>
<proteinExistence type="inferred from homology"/>
<keyword evidence="3 5" id="KW-0663">Pyridoxal phosphate</keyword>
<evidence type="ECO:0000256" key="5">
    <source>
        <dbReference type="PIRSR" id="PIRSR611166-50"/>
    </source>
</evidence>
<dbReference type="EMBL" id="DTDP01000148">
    <property type="protein sequence ID" value="HGK54024.1"/>
    <property type="molecule type" value="Genomic_DNA"/>
</dbReference>
<dbReference type="PIRSF" id="PIRSF001386">
    <property type="entry name" value="Trpase"/>
    <property type="match status" value="1"/>
</dbReference>